<dbReference type="WBParaSite" id="SPAL_0000243300.1">
    <property type="protein sequence ID" value="SPAL_0000243300.1"/>
    <property type="gene ID" value="SPAL_0000243300"/>
</dbReference>
<accession>A0A0N5B8R0</accession>
<dbReference type="AlphaFoldDB" id="A0A0N5B8R0"/>
<protein>
    <submittedName>
        <fullName evidence="2">Orcokinin peptides</fullName>
    </submittedName>
</protein>
<proteinExistence type="predicted"/>
<reference evidence="2" key="1">
    <citation type="submission" date="2017-02" db="UniProtKB">
        <authorList>
            <consortium name="WormBaseParasite"/>
        </authorList>
    </citation>
    <scope>IDENTIFICATION</scope>
</reference>
<dbReference type="Proteomes" id="UP000046392">
    <property type="component" value="Unplaced"/>
</dbReference>
<name>A0A0N5B8R0_STREA</name>
<sequence length="302" mass="34966">MTAIKKSPLDFAAISSQLGSAERMRYGKRNGFDVNMLPHVYKLTEIGKRNANEDVDKRSSKYMMELGEYQNLGKRSDNFIPEMAKFNEVGKRSLPGYLQEVNEFNKVGKRSNAQFDGDLLQKYHELGKRYRGNVKEITHFFNLGKRSTLSEINSYNSVGKRSNDFLPHIAEFEKFGKRDSPYLNEIGKFYELGRRASYNQILPIYEDVGKRSVNPYYPGSETYYYDNVGKRLSSIIKNVADYNEVGKRSTGLIPNLALYDDFGKRNDDYENLNYYFQHGKRSPNLNAIVQHLNDVDRLRFGK</sequence>
<keyword evidence="1" id="KW-1185">Reference proteome</keyword>
<evidence type="ECO:0000313" key="2">
    <source>
        <dbReference type="WBParaSite" id="SPAL_0000243300.1"/>
    </source>
</evidence>
<evidence type="ECO:0000313" key="1">
    <source>
        <dbReference type="Proteomes" id="UP000046392"/>
    </source>
</evidence>
<organism evidence="1 2">
    <name type="scientific">Strongyloides papillosus</name>
    <name type="common">Intestinal threadworm</name>
    <dbReference type="NCBI Taxonomy" id="174720"/>
    <lineage>
        <taxon>Eukaryota</taxon>
        <taxon>Metazoa</taxon>
        <taxon>Ecdysozoa</taxon>
        <taxon>Nematoda</taxon>
        <taxon>Chromadorea</taxon>
        <taxon>Rhabditida</taxon>
        <taxon>Tylenchina</taxon>
        <taxon>Panagrolaimomorpha</taxon>
        <taxon>Strongyloidoidea</taxon>
        <taxon>Strongyloididae</taxon>
        <taxon>Strongyloides</taxon>
    </lineage>
</organism>